<dbReference type="AlphaFoldDB" id="A0A2I0XJL0"/>
<evidence type="ECO:0000259" key="1">
    <source>
        <dbReference type="Pfam" id="PF13966"/>
    </source>
</evidence>
<evidence type="ECO:0000313" key="2">
    <source>
        <dbReference type="EMBL" id="PKU88102.1"/>
    </source>
</evidence>
<reference evidence="2 3" key="1">
    <citation type="journal article" date="2016" name="Sci. Rep.">
        <title>The Dendrobium catenatum Lindl. genome sequence provides insights into polysaccharide synthase, floral development and adaptive evolution.</title>
        <authorList>
            <person name="Zhang G.Q."/>
            <person name="Xu Q."/>
            <person name="Bian C."/>
            <person name="Tsai W.C."/>
            <person name="Yeh C.M."/>
            <person name="Liu K.W."/>
            <person name="Yoshida K."/>
            <person name="Zhang L.S."/>
            <person name="Chang S.B."/>
            <person name="Chen F."/>
            <person name="Shi Y."/>
            <person name="Su Y.Y."/>
            <person name="Zhang Y.Q."/>
            <person name="Chen L.J."/>
            <person name="Yin Y."/>
            <person name="Lin M."/>
            <person name="Huang H."/>
            <person name="Deng H."/>
            <person name="Wang Z.W."/>
            <person name="Zhu S.L."/>
            <person name="Zhao X."/>
            <person name="Deng C."/>
            <person name="Niu S.C."/>
            <person name="Huang J."/>
            <person name="Wang M."/>
            <person name="Liu G.H."/>
            <person name="Yang H.J."/>
            <person name="Xiao X.J."/>
            <person name="Hsiao Y.Y."/>
            <person name="Wu W.L."/>
            <person name="Chen Y.Y."/>
            <person name="Mitsuda N."/>
            <person name="Ohme-Takagi M."/>
            <person name="Luo Y.B."/>
            <person name="Van de Peer Y."/>
            <person name="Liu Z.J."/>
        </authorList>
    </citation>
    <scope>NUCLEOTIDE SEQUENCE [LARGE SCALE GENOMIC DNA]</scope>
    <source>
        <tissue evidence="2">The whole plant</tissue>
    </source>
</reference>
<proteinExistence type="predicted"/>
<evidence type="ECO:0000313" key="3">
    <source>
        <dbReference type="Proteomes" id="UP000233837"/>
    </source>
</evidence>
<sequence length="156" mass="18323">MVWEKRHILKHSVFVWLAIVGGLKTTDTLLVRNISMPGTCSLCHSHNESVSHLFFECSYTFNILTALIPGMNSFLLRPSILQVLDWVKVHYHGNGKEKNFYFVLICCAIYHIWKERNGRRFGNTVNCYTTLLYNIKRNICEKDLKWENSWELVELL</sequence>
<dbReference type="EMBL" id="KZ501824">
    <property type="protein sequence ID" value="PKU88102.1"/>
    <property type="molecule type" value="Genomic_DNA"/>
</dbReference>
<dbReference type="InterPro" id="IPR026960">
    <property type="entry name" value="RVT-Znf"/>
</dbReference>
<gene>
    <name evidence="2" type="ORF">MA16_Dca020073</name>
</gene>
<dbReference type="Proteomes" id="UP000233837">
    <property type="component" value="Unassembled WGS sequence"/>
</dbReference>
<protein>
    <recommendedName>
        <fullName evidence="1">Reverse transcriptase zinc-binding domain-containing protein</fullName>
    </recommendedName>
</protein>
<reference evidence="2 3" key="2">
    <citation type="journal article" date="2017" name="Nature">
        <title>The Apostasia genome and the evolution of orchids.</title>
        <authorList>
            <person name="Zhang G.Q."/>
            <person name="Liu K.W."/>
            <person name="Li Z."/>
            <person name="Lohaus R."/>
            <person name="Hsiao Y.Y."/>
            <person name="Niu S.C."/>
            <person name="Wang J.Y."/>
            <person name="Lin Y.C."/>
            <person name="Xu Q."/>
            <person name="Chen L.J."/>
            <person name="Yoshida K."/>
            <person name="Fujiwara S."/>
            <person name="Wang Z.W."/>
            <person name="Zhang Y.Q."/>
            <person name="Mitsuda N."/>
            <person name="Wang M."/>
            <person name="Liu G.H."/>
            <person name="Pecoraro L."/>
            <person name="Huang H.X."/>
            <person name="Xiao X.J."/>
            <person name="Lin M."/>
            <person name="Wu X.Y."/>
            <person name="Wu W.L."/>
            <person name="Chen Y.Y."/>
            <person name="Chang S.B."/>
            <person name="Sakamoto S."/>
            <person name="Ohme-Takagi M."/>
            <person name="Yagi M."/>
            <person name="Zeng S.J."/>
            <person name="Shen C.Y."/>
            <person name="Yeh C.M."/>
            <person name="Luo Y.B."/>
            <person name="Tsai W.C."/>
            <person name="Van de Peer Y."/>
            <person name="Liu Z.J."/>
        </authorList>
    </citation>
    <scope>NUCLEOTIDE SEQUENCE [LARGE SCALE GENOMIC DNA]</scope>
    <source>
        <tissue evidence="2">The whole plant</tissue>
    </source>
</reference>
<keyword evidence="3" id="KW-1185">Reference proteome</keyword>
<feature type="domain" description="Reverse transcriptase zinc-binding" evidence="1">
    <location>
        <begin position="1"/>
        <end position="60"/>
    </location>
</feature>
<accession>A0A2I0XJL0</accession>
<dbReference type="Pfam" id="PF13966">
    <property type="entry name" value="zf-RVT"/>
    <property type="match status" value="1"/>
</dbReference>
<name>A0A2I0XJL0_9ASPA</name>
<organism evidence="2 3">
    <name type="scientific">Dendrobium catenatum</name>
    <dbReference type="NCBI Taxonomy" id="906689"/>
    <lineage>
        <taxon>Eukaryota</taxon>
        <taxon>Viridiplantae</taxon>
        <taxon>Streptophyta</taxon>
        <taxon>Embryophyta</taxon>
        <taxon>Tracheophyta</taxon>
        <taxon>Spermatophyta</taxon>
        <taxon>Magnoliopsida</taxon>
        <taxon>Liliopsida</taxon>
        <taxon>Asparagales</taxon>
        <taxon>Orchidaceae</taxon>
        <taxon>Epidendroideae</taxon>
        <taxon>Malaxideae</taxon>
        <taxon>Dendrobiinae</taxon>
        <taxon>Dendrobium</taxon>
    </lineage>
</organism>